<sequence length="432" mass="47382">VDVHALAHDLARDANVEDGRVWGPRGERDDGGRFDGGAEGGASSYDDRAQHENVEERDVGDARARKPREVSADERINATATAVIKAGSSGHSVEAFNGSSDDMAFSDRLAVATAKISTLAAQLKEKTAAARDTRAKEKALGGKELLRRLQETASSQSAQRAPGLVSLQSMRRGEGAAAPTVDESGKVVKGIGYKLSAATRRTSQRLLQSFGTAEKMRDDEFKTLWNSVQQQESILKEIAQVSTAYKHAQRAVFDMSKRLATLIRNLVETGDKNNVWDGAPTVAREAALREACKMVDVADALVARCTPLTEEVFDWNIVEPAAHRSKELPAYKACVAKRAAYMQDMDAFDRQLGALQKRSPKNADEYAVKEEQARRAKERFQDFSSKLVEELQIVDGTRYEMAYSIARGFANVQCFNLERQLDVARTLRGGGQ</sequence>
<dbReference type="KEGG" id="olu:OSTLU_92626"/>
<keyword evidence="2" id="KW-0963">Cytoplasm</keyword>
<dbReference type="GO" id="GO:0006897">
    <property type="term" value="P:endocytosis"/>
    <property type="evidence" value="ECO:0007669"/>
    <property type="project" value="InterPro"/>
</dbReference>
<dbReference type="GO" id="GO:0005737">
    <property type="term" value="C:cytoplasm"/>
    <property type="evidence" value="ECO:0007669"/>
    <property type="project" value="InterPro"/>
</dbReference>
<comment type="subcellular location">
    <subcellularLocation>
        <location evidence="1">Cytoplasm</location>
        <location evidence="1">Cytoskeleton</location>
    </subcellularLocation>
</comment>
<dbReference type="OrthoDB" id="446293at2759"/>
<feature type="compositionally biased region" description="Basic and acidic residues" evidence="4">
    <location>
        <begin position="45"/>
        <end position="72"/>
    </location>
</feature>
<dbReference type="GO" id="GO:0051666">
    <property type="term" value="P:actin cortical patch localization"/>
    <property type="evidence" value="ECO:0007669"/>
    <property type="project" value="InterPro"/>
</dbReference>
<evidence type="ECO:0000259" key="5">
    <source>
        <dbReference type="Pfam" id="PF03114"/>
    </source>
</evidence>
<evidence type="ECO:0000256" key="4">
    <source>
        <dbReference type="SAM" id="MobiDB-lite"/>
    </source>
</evidence>
<name>A4RW89_OSTLU</name>
<dbReference type="STRING" id="436017.A4RW89"/>
<dbReference type="Gramene" id="ABO95577">
    <property type="protein sequence ID" value="ABO95577"/>
    <property type="gene ID" value="OSTLU_92626"/>
</dbReference>
<dbReference type="Gene3D" id="1.20.1270.60">
    <property type="entry name" value="Arfaptin homology (AH) domain/BAR domain"/>
    <property type="match status" value="1"/>
</dbReference>
<dbReference type="OMA" id="FANVQCF"/>
<feature type="region of interest" description="Disordered" evidence="4">
    <location>
        <begin position="18"/>
        <end position="72"/>
    </location>
</feature>
<dbReference type="EMBL" id="CP000584">
    <property type="protein sequence ID" value="ABO95577.1"/>
    <property type="molecule type" value="Genomic_DNA"/>
</dbReference>
<dbReference type="GO" id="GO:0015629">
    <property type="term" value="C:actin cytoskeleton"/>
    <property type="evidence" value="ECO:0007669"/>
    <property type="project" value="TreeGrafter"/>
</dbReference>
<dbReference type="PANTHER" id="PTHR47174">
    <property type="entry name" value="BRIDGING INTEGRATOR 3"/>
    <property type="match status" value="1"/>
</dbReference>
<protein>
    <recommendedName>
        <fullName evidence="5">BAR domain-containing protein</fullName>
    </recommendedName>
</protein>
<evidence type="ECO:0000256" key="2">
    <source>
        <dbReference type="ARBA" id="ARBA00022490"/>
    </source>
</evidence>
<dbReference type="PANTHER" id="PTHR47174:SF3">
    <property type="entry name" value="BRIDGING INTEGRATOR 3"/>
    <property type="match status" value="1"/>
</dbReference>
<dbReference type="Proteomes" id="UP000001568">
    <property type="component" value="Chromosome 4"/>
</dbReference>
<dbReference type="GeneID" id="5001479"/>
<dbReference type="InterPro" id="IPR004148">
    <property type="entry name" value="BAR_dom"/>
</dbReference>
<keyword evidence="7" id="KW-1185">Reference proteome</keyword>
<keyword evidence="3" id="KW-0206">Cytoskeleton</keyword>
<dbReference type="SUPFAM" id="SSF103657">
    <property type="entry name" value="BAR/IMD domain-like"/>
    <property type="match status" value="1"/>
</dbReference>
<proteinExistence type="predicted"/>
<feature type="domain" description="BAR" evidence="5">
    <location>
        <begin position="198"/>
        <end position="411"/>
    </location>
</feature>
<evidence type="ECO:0000313" key="6">
    <source>
        <dbReference type="EMBL" id="ABO95577.1"/>
    </source>
</evidence>
<dbReference type="HOGENOM" id="CLU_635524_0_0_1"/>
<evidence type="ECO:0000313" key="7">
    <source>
        <dbReference type="Proteomes" id="UP000001568"/>
    </source>
</evidence>
<organism evidence="6 7">
    <name type="scientific">Ostreococcus lucimarinus (strain CCE9901)</name>
    <dbReference type="NCBI Taxonomy" id="436017"/>
    <lineage>
        <taxon>Eukaryota</taxon>
        <taxon>Viridiplantae</taxon>
        <taxon>Chlorophyta</taxon>
        <taxon>Mamiellophyceae</taxon>
        <taxon>Mamiellales</taxon>
        <taxon>Bathycoccaceae</taxon>
        <taxon>Ostreococcus</taxon>
    </lineage>
</organism>
<gene>
    <name evidence="6" type="ORF">OSTLU_92626</name>
</gene>
<dbReference type="InterPro" id="IPR046982">
    <property type="entry name" value="BIN3/RVS161-like"/>
</dbReference>
<evidence type="ECO:0000256" key="1">
    <source>
        <dbReference type="ARBA" id="ARBA00004245"/>
    </source>
</evidence>
<dbReference type="RefSeq" id="XP_001417284.1">
    <property type="nucleotide sequence ID" value="XM_001417247.1"/>
</dbReference>
<dbReference type="Pfam" id="PF03114">
    <property type="entry name" value="BAR"/>
    <property type="match status" value="1"/>
</dbReference>
<reference evidence="6 7" key="1">
    <citation type="journal article" date="2007" name="Proc. Natl. Acad. Sci. U.S.A.">
        <title>The tiny eukaryote Ostreococcus provides genomic insights into the paradox of plankton speciation.</title>
        <authorList>
            <person name="Palenik B."/>
            <person name="Grimwood J."/>
            <person name="Aerts A."/>
            <person name="Rouze P."/>
            <person name="Salamov A."/>
            <person name="Putnam N."/>
            <person name="Dupont C."/>
            <person name="Jorgensen R."/>
            <person name="Derelle E."/>
            <person name="Rombauts S."/>
            <person name="Zhou K."/>
            <person name="Otillar R."/>
            <person name="Merchant S.S."/>
            <person name="Podell S."/>
            <person name="Gaasterland T."/>
            <person name="Napoli C."/>
            <person name="Gendler K."/>
            <person name="Manuell A."/>
            <person name="Tai V."/>
            <person name="Vallon O."/>
            <person name="Piganeau G."/>
            <person name="Jancek S."/>
            <person name="Heijde M."/>
            <person name="Jabbari K."/>
            <person name="Bowler C."/>
            <person name="Lohr M."/>
            <person name="Robbens S."/>
            <person name="Werner G."/>
            <person name="Dubchak I."/>
            <person name="Pazour G.J."/>
            <person name="Ren Q."/>
            <person name="Paulsen I."/>
            <person name="Delwiche C."/>
            <person name="Schmutz J."/>
            <person name="Rokhsar D."/>
            <person name="Van de Peer Y."/>
            <person name="Moreau H."/>
            <person name="Grigoriev I.V."/>
        </authorList>
    </citation>
    <scope>NUCLEOTIDE SEQUENCE [LARGE SCALE GENOMIC DNA]</scope>
    <source>
        <strain evidence="6 7">CCE9901</strain>
    </source>
</reference>
<feature type="non-terminal residue" evidence="6">
    <location>
        <position position="1"/>
    </location>
</feature>
<accession>A4RW89</accession>
<feature type="compositionally biased region" description="Basic and acidic residues" evidence="4">
    <location>
        <begin position="18"/>
        <end position="33"/>
    </location>
</feature>
<dbReference type="CDD" id="cd07307">
    <property type="entry name" value="BAR"/>
    <property type="match status" value="1"/>
</dbReference>
<dbReference type="InterPro" id="IPR027267">
    <property type="entry name" value="AH/BAR_dom_sf"/>
</dbReference>
<evidence type="ECO:0000256" key="3">
    <source>
        <dbReference type="ARBA" id="ARBA00023212"/>
    </source>
</evidence>
<dbReference type="AlphaFoldDB" id="A4RW89"/>
<feature type="region of interest" description="Disordered" evidence="4">
    <location>
        <begin position="150"/>
        <end position="181"/>
    </location>
</feature>